<dbReference type="RefSeq" id="WP_034258712.1">
    <property type="nucleotide sequence ID" value="NZ_JGYV01000033.1"/>
</dbReference>
<dbReference type="OrthoDB" id="2183194at2"/>
<evidence type="ECO:0000313" key="1">
    <source>
        <dbReference type="EMBL" id="KFI57516.1"/>
    </source>
</evidence>
<dbReference type="eggNOG" id="COG5412">
    <property type="taxonomic scope" value="Bacteria"/>
</dbReference>
<name>A0A087AFG6_9BIFI</name>
<dbReference type="eggNOG" id="COG1196">
    <property type="taxonomic scope" value="Bacteria"/>
</dbReference>
<reference evidence="1 2" key="1">
    <citation type="submission" date="2014-03" db="EMBL/GenBank/DDBJ databases">
        <title>Genomics of Bifidobacteria.</title>
        <authorList>
            <person name="Ventura M."/>
            <person name="Milani C."/>
            <person name="Lugli G.A."/>
        </authorList>
    </citation>
    <scope>NUCLEOTIDE SEQUENCE [LARGE SCALE GENOMIC DNA]</scope>
    <source>
        <strain evidence="1 2">LMG 10738</strain>
    </source>
</reference>
<dbReference type="EMBL" id="JGYV01000033">
    <property type="protein sequence ID" value="KFI57516.1"/>
    <property type="molecule type" value="Genomic_DNA"/>
</dbReference>
<dbReference type="eggNOG" id="COG0840">
    <property type="taxonomic scope" value="Bacteria"/>
</dbReference>
<dbReference type="SUPFAM" id="SSF58104">
    <property type="entry name" value="Methyl-accepting chemotaxis protein (MCP) signaling domain"/>
    <property type="match status" value="1"/>
</dbReference>
<sequence length="1992" mass="215794">MAGEGFLAGKVIIDVEPNTRGFARKLREALEKIDDATVDLNFNVDDAMAQSAFRKWDGRNGHMDFAIRVDDRQLRNLQTAGQKLRDDWAKKPVEISADTKKARDAADAWWDKFASTEKSITDRHAKELKNREAAEAKSLKDRQANLQKFYKKNMKDFFNGKGLKTFERLDLDNLYGESIGGGEKIHTQIKKLKDSLQELYKVQNLIRVANDPQNLPTVRANAAKQLESYSKQLRDLDYVQKSIVDNEAALGKALESSREIYKSDPDRMAKVVRGFSQADSAIAKMVGRSEESTEAWQEMTRAMGKVDTKTVVRDLGKATASVKKFAMAEDNAADIATKFKREMAEQSKRISKAREDYKHYGDSIVKAHKYGLDGLEKHKKAMADMDKVISTHEKTLTNLRKKYAQLGKDKYKIAVELETKRFDAEMTRVGRAMASLDERVTVEIRARVYDDAADDLQRQLEVLKRQHVTVPVDVEVDVQTTVAKMRQAAESIRKGDEIDFDVDIDIDDMNARRKLRDLQNDYDEMKMDVDVETALARAHLASFTRPRTVDIFARFRGTDMGKILGGMTYGATGLKGVENSFQNLVNLFDTLDRKVPKLALVSTVLSDIGAGAINLAGTVGGLGKSIVSLSKAAYAAPVALIGLGAAYANLRMIMGEEGAAWKENVSLAGTAMENMASQVQKAFYGKAAPAIKDLGVQIGDVLAPAMVSLAEKEGVVVEGVMRMVTESGKVGQVARVFTHVNDSVDALTPGINGLVRSVLDLADAGGQYLPQFANWISRNVTWFATWASEVQKDTATVDTAMAKVKEQAGYLGESFFALKDIIKGVFEPLSQNQNGLERFAVNLQKANEAVHSVSFQETMQAWVRGAQDAQHGMRDAFSDVGQAANKMRDDVANVMKNLGELTGNVVSDMSSMLSKISPSISKFSEGVRDGFSSITKALDSASPMIRNLVEMAGQLTKTFGSTFSSTLKAVAPTIESIAKVTEQVAKAFDSLPDAVKGAAGIWMTFGRAGKSALDSLKLGMLENVQKTIEYQGMLQKLGMSADTAGISFGSLVRAQLQLKNGNIKGVLSDNASGLQSTAQNAAGAATQLAAVGTSAGQSKGILSLLGGVMKSALPTVAFGLALGDLATVFSSYQQHVAKAKDTQESFNEVLRSTPGALTEAPTTLEEVGKGLNNFGVAAQKALDESRDFWDNIDPTKADFSSISEALDTIGESSTNMAKALSGSRQDVADYDKVLNDLAQSNIELQMSTDGEVSKEYKERADAARTASEELAKLVNSMENELKVKARSVGKTDAWVDSLRDQGQSIESVAESLLTATERTERLSAVTSKMSSVLDKDRSAFTKKTAAEKSYYEFLDKQLNPAMDTLRENAKNSADVWNKQEKSFNMTTEAGRYASDMLIGLADNQNAYVDAMIASGAEADTVVAKHGEMADQLRQVALEAGVADDQADALVQTLLGTPEEVRTKVSVETLQAKTDLVNLVNMMQFLFPDESRDQVRELTMKLVMSGDITPEDLSRMMAEVSEGTHEFTIYTKADGTQTVVTQLNDMDQLLSTFDGKVYEAYLKARAEGKSDVDALLLAFKDVPEVKDVIVKAQAEGKDPIQAIKDLVDSIPEAKDTRMRFQRYGYSDLEAYVKALEELPSQKKTKVEADTEGAKEKVSAFVTEPAGPKDIAINADTSSADGQLVTYAAVNGPAKKVPVEAVEDPVKGVAAVVAGIMALIIPPKKVMVEGNADQAWNVMNAVAAFGSKTIATPWARVQGEKTNAQNAINAISKYGASTIARPWARVQGENTNARNAIKAIMGFSGRTIARPWARVQGDSSDADSVISAIARTDGTTVATRYVKIVTTKDGEAHVATGGRIHGPGSGTSDSIPAMLSNGEHVIRAAAVRKLDKTVGPNFLHALNATGSAEYALAHAGAAYLNSASNLAKAAYATGGRVKEWFGGDIKIEVPNAGTTINQTINSSTKIVRSDQDLHSAAQIQQSALLRNASRMARV</sequence>
<proteinExistence type="predicted"/>
<accession>A0A087AFG6</accession>
<protein>
    <submittedName>
        <fullName evidence="1">Tail length tape measure protein</fullName>
    </submittedName>
</protein>
<dbReference type="eggNOG" id="COG1293">
    <property type="taxonomic scope" value="Bacteria"/>
</dbReference>
<evidence type="ECO:0000313" key="2">
    <source>
        <dbReference type="Proteomes" id="UP000029067"/>
    </source>
</evidence>
<comment type="caution">
    <text evidence="1">The sequence shown here is derived from an EMBL/GenBank/DDBJ whole genome shotgun (WGS) entry which is preliminary data.</text>
</comment>
<dbReference type="Proteomes" id="UP000029067">
    <property type="component" value="Unassembled WGS sequence"/>
</dbReference>
<gene>
    <name evidence="1" type="ORF">BCUN_1864</name>
</gene>
<keyword evidence="2" id="KW-1185">Reference proteome</keyword>
<organism evidence="1 2">
    <name type="scientific">Bifidobacterium cuniculi</name>
    <dbReference type="NCBI Taxonomy" id="1688"/>
    <lineage>
        <taxon>Bacteria</taxon>
        <taxon>Bacillati</taxon>
        <taxon>Actinomycetota</taxon>
        <taxon>Actinomycetes</taxon>
        <taxon>Bifidobacteriales</taxon>
        <taxon>Bifidobacteriaceae</taxon>
        <taxon>Bifidobacterium</taxon>
    </lineage>
</organism>